<sequence length="101" mass="11482">MLATRVLRASRRVLQCIEAKPLSKLDPLLGETRIYRALGSDLLRQHDPILMLDEFHIPQGQQGNFPDHPHRGFETVTYMLRGHMSHEDFTGHRGTIGPGDL</sequence>
<dbReference type="InterPro" id="IPR012093">
    <property type="entry name" value="Pirin"/>
</dbReference>
<keyword evidence="5" id="KW-1185">Reference proteome</keyword>
<feature type="domain" description="Pirin N-terminal" evidence="3">
    <location>
        <begin position="33"/>
        <end position="100"/>
    </location>
</feature>
<dbReference type="InterPro" id="IPR011051">
    <property type="entry name" value="RmlC_Cupin_sf"/>
</dbReference>
<comment type="similarity">
    <text evidence="1 2">Belongs to the pirin family.</text>
</comment>
<dbReference type="InterPro" id="IPR003829">
    <property type="entry name" value="Pirin_N_dom"/>
</dbReference>
<accession>A0A9P6QJM7</accession>
<evidence type="ECO:0000259" key="3">
    <source>
        <dbReference type="Pfam" id="PF02678"/>
    </source>
</evidence>
<dbReference type="Pfam" id="PF02678">
    <property type="entry name" value="Pirin"/>
    <property type="match status" value="1"/>
</dbReference>
<dbReference type="EMBL" id="JAAAJB010000040">
    <property type="protein sequence ID" value="KAG0268837.1"/>
    <property type="molecule type" value="Genomic_DNA"/>
</dbReference>
<feature type="non-terminal residue" evidence="4">
    <location>
        <position position="101"/>
    </location>
</feature>
<dbReference type="Gene3D" id="2.60.120.10">
    <property type="entry name" value="Jelly Rolls"/>
    <property type="match status" value="1"/>
</dbReference>
<dbReference type="PANTHER" id="PTHR13903">
    <property type="entry name" value="PIRIN-RELATED"/>
    <property type="match status" value="1"/>
</dbReference>
<evidence type="ECO:0000256" key="1">
    <source>
        <dbReference type="ARBA" id="ARBA00008416"/>
    </source>
</evidence>
<name>A0A9P6QJM7_9FUNG</name>
<protein>
    <recommendedName>
        <fullName evidence="3">Pirin N-terminal domain-containing protein</fullName>
    </recommendedName>
</protein>
<dbReference type="OrthoDB" id="198735at2759"/>
<gene>
    <name evidence="4" type="ORF">DFQ27_005624</name>
</gene>
<organism evidence="4 5">
    <name type="scientific">Actinomortierella ambigua</name>
    <dbReference type="NCBI Taxonomy" id="1343610"/>
    <lineage>
        <taxon>Eukaryota</taxon>
        <taxon>Fungi</taxon>
        <taxon>Fungi incertae sedis</taxon>
        <taxon>Mucoromycota</taxon>
        <taxon>Mortierellomycotina</taxon>
        <taxon>Mortierellomycetes</taxon>
        <taxon>Mortierellales</taxon>
        <taxon>Mortierellaceae</taxon>
        <taxon>Actinomortierella</taxon>
    </lineage>
</organism>
<dbReference type="Proteomes" id="UP000807716">
    <property type="component" value="Unassembled WGS sequence"/>
</dbReference>
<reference evidence="4" key="1">
    <citation type="journal article" date="2020" name="Fungal Divers.">
        <title>Resolving the Mortierellaceae phylogeny through synthesis of multi-gene phylogenetics and phylogenomics.</title>
        <authorList>
            <person name="Vandepol N."/>
            <person name="Liber J."/>
            <person name="Desiro A."/>
            <person name="Na H."/>
            <person name="Kennedy M."/>
            <person name="Barry K."/>
            <person name="Grigoriev I.V."/>
            <person name="Miller A.N."/>
            <person name="O'Donnell K."/>
            <person name="Stajich J.E."/>
            <person name="Bonito G."/>
        </authorList>
    </citation>
    <scope>NUCLEOTIDE SEQUENCE</scope>
    <source>
        <strain evidence="4">BC1065</strain>
    </source>
</reference>
<dbReference type="PANTHER" id="PTHR13903:SF8">
    <property type="entry name" value="PIRIN"/>
    <property type="match status" value="1"/>
</dbReference>
<dbReference type="SUPFAM" id="SSF51182">
    <property type="entry name" value="RmlC-like cupins"/>
    <property type="match status" value="1"/>
</dbReference>
<evidence type="ECO:0000313" key="5">
    <source>
        <dbReference type="Proteomes" id="UP000807716"/>
    </source>
</evidence>
<evidence type="ECO:0000256" key="2">
    <source>
        <dbReference type="RuleBase" id="RU003457"/>
    </source>
</evidence>
<dbReference type="AlphaFoldDB" id="A0A9P6QJM7"/>
<comment type="caution">
    <text evidence="4">The sequence shown here is derived from an EMBL/GenBank/DDBJ whole genome shotgun (WGS) entry which is preliminary data.</text>
</comment>
<evidence type="ECO:0000313" key="4">
    <source>
        <dbReference type="EMBL" id="KAG0268837.1"/>
    </source>
</evidence>
<proteinExistence type="inferred from homology"/>
<dbReference type="InterPro" id="IPR014710">
    <property type="entry name" value="RmlC-like_jellyroll"/>
</dbReference>